<feature type="compositionally biased region" description="Basic and acidic residues" evidence="1">
    <location>
        <begin position="52"/>
        <end position="68"/>
    </location>
</feature>
<dbReference type="AlphaFoldDB" id="A0A426XYC9"/>
<reference evidence="2 3" key="1">
    <citation type="journal article" date="2014" name="Agronomy (Basel)">
        <title>A Draft Genome Sequence for Ensete ventricosum, the Drought-Tolerant Tree Against Hunger.</title>
        <authorList>
            <person name="Harrison J."/>
            <person name="Moore K.A."/>
            <person name="Paszkiewicz K."/>
            <person name="Jones T."/>
            <person name="Grant M."/>
            <person name="Ambacheew D."/>
            <person name="Muzemil S."/>
            <person name="Studholme D.J."/>
        </authorList>
    </citation>
    <scope>NUCLEOTIDE SEQUENCE [LARGE SCALE GENOMIC DNA]</scope>
</reference>
<sequence>MYQLRYSHVLLYVFVRYYGPLPEMIKGVMLRARDALSASMASPRCGTSGDRIGFRKQRDPASHHRSIDSRPAPSEAESVATKTGECSGGGCEMGDQGMALYKCLTREIEGFNGGPEVHGVEVDLKKVTSPHERVYSSIHPSSRSARPLVGITWTCPRHVRGPVP</sequence>
<evidence type="ECO:0000313" key="3">
    <source>
        <dbReference type="Proteomes" id="UP000287651"/>
    </source>
</evidence>
<evidence type="ECO:0000313" key="2">
    <source>
        <dbReference type="EMBL" id="RRT44557.1"/>
    </source>
</evidence>
<dbReference type="EMBL" id="AMZH03016395">
    <property type="protein sequence ID" value="RRT44557.1"/>
    <property type="molecule type" value="Genomic_DNA"/>
</dbReference>
<name>A0A426XYC9_ENSVE</name>
<protein>
    <submittedName>
        <fullName evidence="2">Uncharacterized protein</fullName>
    </submittedName>
</protein>
<feature type="region of interest" description="Disordered" evidence="1">
    <location>
        <begin position="47"/>
        <end position="88"/>
    </location>
</feature>
<evidence type="ECO:0000256" key="1">
    <source>
        <dbReference type="SAM" id="MobiDB-lite"/>
    </source>
</evidence>
<dbReference type="Proteomes" id="UP000287651">
    <property type="component" value="Unassembled WGS sequence"/>
</dbReference>
<comment type="caution">
    <text evidence="2">The sequence shown here is derived from an EMBL/GenBank/DDBJ whole genome shotgun (WGS) entry which is preliminary data.</text>
</comment>
<gene>
    <name evidence="2" type="ORF">B296_00038648</name>
</gene>
<organism evidence="2 3">
    <name type="scientific">Ensete ventricosum</name>
    <name type="common">Abyssinian banana</name>
    <name type="synonym">Musa ensete</name>
    <dbReference type="NCBI Taxonomy" id="4639"/>
    <lineage>
        <taxon>Eukaryota</taxon>
        <taxon>Viridiplantae</taxon>
        <taxon>Streptophyta</taxon>
        <taxon>Embryophyta</taxon>
        <taxon>Tracheophyta</taxon>
        <taxon>Spermatophyta</taxon>
        <taxon>Magnoliopsida</taxon>
        <taxon>Liliopsida</taxon>
        <taxon>Zingiberales</taxon>
        <taxon>Musaceae</taxon>
        <taxon>Ensete</taxon>
    </lineage>
</organism>
<proteinExistence type="predicted"/>
<accession>A0A426XYC9</accession>